<dbReference type="InterPro" id="IPR050790">
    <property type="entry name" value="ExbB/TolQ_transport"/>
</dbReference>
<feature type="domain" description="MotA/TolQ/ExbB proton channel" evidence="10">
    <location>
        <begin position="342"/>
        <end position="463"/>
    </location>
</feature>
<feature type="transmembrane region" description="Helical" evidence="8">
    <location>
        <begin position="381"/>
        <end position="405"/>
    </location>
</feature>
<dbReference type="Proteomes" id="UP000199073">
    <property type="component" value="Unassembled WGS sequence"/>
</dbReference>
<feature type="transmembrane region" description="Helical" evidence="8">
    <location>
        <begin position="285"/>
        <end position="305"/>
    </location>
</feature>
<evidence type="ECO:0000256" key="9">
    <source>
        <dbReference type="SAM" id="SignalP"/>
    </source>
</evidence>
<evidence type="ECO:0000313" key="12">
    <source>
        <dbReference type="Proteomes" id="UP000199073"/>
    </source>
</evidence>
<feature type="signal peptide" evidence="9">
    <location>
        <begin position="1"/>
        <end position="25"/>
    </location>
</feature>
<proteinExistence type="inferred from homology"/>
<organism evidence="11 12">
    <name type="scientific">Desulforhopalus singaporensis</name>
    <dbReference type="NCBI Taxonomy" id="91360"/>
    <lineage>
        <taxon>Bacteria</taxon>
        <taxon>Pseudomonadati</taxon>
        <taxon>Thermodesulfobacteriota</taxon>
        <taxon>Desulfobulbia</taxon>
        <taxon>Desulfobulbales</taxon>
        <taxon>Desulfocapsaceae</taxon>
        <taxon>Desulforhopalus</taxon>
    </lineage>
</organism>
<dbReference type="InterPro" id="IPR017270">
    <property type="entry name" value="MotA/TolQ/ExbB-rel"/>
</dbReference>
<keyword evidence="6" id="KW-0813">Transport</keyword>
<protein>
    <submittedName>
        <fullName evidence="11">Biopolymer transport protein ExbB</fullName>
    </submittedName>
</protein>
<evidence type="ECO:0000313" key="11">
    <source>
        <dbReference type="EMBL" id="SDP41562.1"/>
    </source>
</evidence>
<name>A0A1H0SIB9_9BACT</name>
<keyword evidence="4 8" id="KW-1133">Transmembrane helix</keyword>
<dbReference type="STRING" id="91360.SAMN05660330_02692"/>
<evidence type="ECO:0000256" key="1">
    <source>
        <dbReference type="ARBA" id="ARBA00004651"/>
    </source>
</evidence>
<dbReference type="PIRSF" id="PIRSF037714">
    <property type="entry name" value="TolR"/>
    <property type="match status" value="1"/>
</dbReference>
<evidence type="ECO:0000259" key="10">
    <source>
        <dbReference type="Pfam" id="PF01618"/>
    </source>
</evidence>
<feature type="transmembrane region" description="Helical" evidence="8">
    <location>
        <begin position="425"/>
        <end position="446"/>
    </location>
</feature>
<evidence type="ECO:0000256" key="4">
    <source>
        <dbReference type="ARBA" id="ARBA00022989"/>
    </source>
</evidence>
<feature type="coiled-coil region" evidence="7">
    <location>
        <begin position="28"/>
        <end position="109"/>
    </location>
</feature>
<evidence type="ECO:0000256" key="7">
    <source>
        <dbReference type="SAM" id="Coils"/>
    </source>
</evidence>
<keyword evidence="7" id="KW-0175">Coiled coil</keyword>
<evidence type="ECO:0000256" key="2">
    <source>
        <dbReference type="ARBA" id="ARBA00022475"/>
    </source>
</evidence>
<dbReference type="AlphaFoldDB" id="A0A1H0SIB9"/>
<evidence type="ECO:0000256" key="6">
    <source>
        <dbReference type="RuleBase" id="RU004057"/>
    </source>
</evidence>
<dbReference type="EMBL" id="FNJI01000019">
    <property type="protein sequence ID" value="SDP41562.1"/>
    <property type="molecule type" value="Genomic_DNA"/>
</dbReference>
<dbReference type="GO" id="GO:0017038">
    <property type="term" value="P:protein import"/>
    <property type="evidence" value="ECO:0007669"/>
    <property type="project" value="TreeGrafter"/>
</dbReference>
<gene>
    <name evidence="11" type="ORF">SAMN05660330_02692</name>
</gene>
<sequence>MKIIKHTTLLFLSSFLFFMALPVAAQDMRALQVEVRQAREQLNRKARQEQEEAEHIEAESRRRITRDKNSLKMEIARIIALNDNLSMEVKRLETTSEELARQEHDLSERFEQVDTMVRELAGVVASSAKDLASLIEQNGQTGLGEEEYLFLDEIAKNVKFPGMNEVNALHGALWAQIQSTGEVFLQPGSIVDRTGLEVSAELLFVGPFSAMYRTGGETGFLNYSSSGNQLYALNHLPPKNIRNDITGYMDSARDSVPVDISGGTALRQLSYRQSFVERIAGGGPIVWPILAILVIGLIIVFERAITLLHKHHKKIPLFKKIKNRIQADDWKGCEQACLEFSKKPIARVLMAGIKSHHLPREDMENVLQEAILREIPVLERFLSTLGMLVAIAPLLGLLGTVTGMINVFHVITLNGTGDPRLMSGGISQALVTTMLGLGVAIPLMLLHNVLNRTVDRMIAEMEEKGVALVNLIHKQRNSA</sequence>
<comment type="subcellular location">
    <subcellularLocation>
        <location evidence="1">Cell membrane</location>
        <topology evidence="1">Multi-pass membrane protein</topology>
    </subcellularLocation>
    <subcellularLocation>
        <location evidence="6">Membrane</location>
        <topology evidence="6">Multi-pass membrane protein</topology>
    </subcellularLocation>
</comment>
<dbReference type="Pfam" id="PF01618">
    <property type="entry name" value="MotA_ExbB"/>
    <property type="match status" value="1"/>
</dbReference>
<keyword evidence="6" id="KW-0653">Protein transport</keyword>
<dbReference type="RefSeq" id="WP_092223677.1">
    <property type="nucleotide sequence ID" value="NZ_FNJI01000019.1"/>
</dbReference>
<evidence type="ECO:0000256" key="8">
    <source>
        <dbReference type="SAM" id="Phobius"/>
    </source>
</evidence>
<keyword evidence="5 8" id="KW-0472">Membrane</keyword>
<keyword evidence="9" id="KW-0732">Signal</keyword>
<keyword evidence="3 8" id="KW-0812">Transmembrane</keyword>
<dbReference type="OrthoDB" id="4045at2"/>
<dbReference type="InterPro" id="IPR002898">
    <property type="entry name" value="MotA_ExbB_proton_chnl"/>
</dbReference>
<evidence type="ECO:0000256" key="3">
    <source>
        <dbReference type="ARBA" id="ARBA00022692"/>
    </source>
</evidence>
<evidence type="ECO:0000256" key="5">
    <source>
        <dbReference type="ARBA" id="ARBA00023136"/>
    </source>
</evidence>
<accession>A0A1H0SIB9</accession>
<reference evidence="11 12" key="1">
    <citation type="submission" date="2016-10" db="EMBL/GenBank/DDBJ databases">
        <authorList>
            <person name="de Groot N.N."/>
        </authorList>
    </citation>
    <scope>NUCLEOTIDE SEQUENCE [LARGE SCALE GENOMIC DNA]</scope>
    <source>
        <strain evidence="11 12">DSM 12130</strain>
    </source>
</reference>
<keyword evidence="12" id="KW-1185">Reference proteome</keyword>
<keyword evidence="2" id="KW-1003">Cell membrane</keyword>
<dbReference type="PANTHER" id="PTHR30625:SF11">
    <property type="entry name" value="MOTA_TOLQ_EXBB PROTON CHANNEL DOMAIN-CONTAINING PROTEIN"/>
    <property type="match status" value="1"/>
</dbReference>
<feature type="chain" id="PRO_5011667499" evidence="9">
    <location>
        <begin position="26"/>
        <end position="479"/>
    </location>
</feature>
<dbReference type="GO" id="GO:0005886">
    <property type="term" value="C:plasma membrane"/>
    <property type="evidence" value="ECO:0007669"/>
    <property type="project" value="UniProtKB-SubCell"/>
</dbReference>
<comment type="similarity">
    <text evidence="6">Belongs to the exbB/tolQ family.</text>
</comment>
<dbReference type="PANTHER" id="PTHR30625">
    <property type="entry name" value="PROTEIN TOLQ"/>
    <property type="match status" value="1"/>
</dbReference>